<keyword evidence="2" id="KW-0597">Phosphoprotein</keyword>
<dbReference type="Proteomes" id="UP000294662">
    <property type="component" value="Unassembled WGS sequence"/>
</dbReference>
<dbReference type="GO" id="GO:0043041">
    <property type="term" value="P:amino acid activation for nonribosomal peptide biosynthetic process"/>
    <property type="evidence" value="ECO:0007669"/>
    <property type="project" value="TreeGrafter"/>
</dbReference>
<feature type="region of interest" description="Disordered" evidence="3">
    <location>
        <begin position="1523"/>
        <end position="1561"/>
    </location>
</feature>
<organism evidence="5 6">
    <name type="scientific">Antarcticimicrobium sediminis</name>
    <dbReference type="NCBI Taxonomy" id="2546227"/>
    <lineage>
        <taxon>Bacteria</taxon>
        <taxon>Pseudomonadati</taxon>
        <taxon>Pseudomonadota</taxon>
        <taxon>Alphaproteobacteria</taxon>
        <taxon>Rhodobacterales</taxon>
        <taxon>Paracoccaceae</taxon>
        <taxon>Antarcticimicrobium</taxon>
    </lineage>
</organism>
<dbReference type="Gene3D" id="3.40.50.980">
    <property type="match status" value="2"/>
</dbReference>
<feature type="region of interest" description="Disordered" evidence="3">
    <location>
        <begin position="1409"/>
        <end position="1438"/>
    </location>
</feature>
<dbReference type="InterPro" id="IPR045851">
    <property type="entry name" value="AMP-bd_C_sf"/>
</dbReference>
<dbReference type="InterPro" id="IPR036661">
    <property type="entry name" value="Luciferase-like_sf"/>
</dbReference>
<dbReference type="InterPro" id="IPR002376">
    <property type="entry name" value="Formyl_transf_N"/>
</dbReference>
<dbReference type="InterPro" id="IPR024011">
    <property type="entry name" value="Biosynth_lucif-like_mOase_dom"/>
</dbReference>
<dbReference type="GO" id="GO:0016705">
    <property type="term" value="F:oxidoreductase activity, acting on paired donors, with incorporation or reduction of molecular oxygen"/>
    <property type="evidence" value="ECO:0007669"/>
    <property type="project" value="InterPro"/>
</dbReference>
<dbReference type="FunFam" id="3.40.50.980:FF:000001">
    <property type="entry name" value="Non-ribosomal peptide synthetase"/>
    <property type="match status" value="1"/>
</dbReference>
<dbReference type="Pfam" id="PF00550">
    <property type="entry name" value="PP-binding"/>
    <property type="match status" value="1"/>
</dbReference>
<dbReference type="InterPro" id="IPR011034">
    <property type="entry name" value="Formyl_transferase-like_C_sf"/>
</dbReference>
<dbReference type="Pfam" id="PF00501">
    <property type="entry name" value="AMP-binding"/>
    <property type="match status" value="2"/>
</dbReference>
<dbReference type="InterPro" id="IPR036477">
    <property type="entry name" value="Formyl_transf_N_sf"/>
</dbReference>
<sequence length="1561" mass="167013">MTPFSCVLIGNESLLVGCGEALRERGHEIRAVVSRDPEIRAWASQNDLPLEKTIAALTERFEQGGFDWLFSIANLAMIPDAVLALPAGGAVNFHDGPLPRYAGINAPVWALIAGETDYGITWHMIEGGVDEGDILAQALFAIAPDDTALSLNSKCYGAAMDSFPTVIAQLESGAPKRTAQDLNLRSYFARDARPEAAARLDFHRPAAHLATLVRALDFGGYRNPLACPKIEINGRVLLVGKAEVVGEARGLPGTVMTVAGDSLTLATGEGALRLAALRTTEGGMLKPADLVKPGDHLPSPETEEAHRLTEALAATQKNESHWRRALCAMHPVSVPLASPRPAQGPQGPETWEALRIATPDGISPERATLAVLVWALLSSGEEAADLAMSDPALIAAEAAAPGYVASWVPLQLRRDATLAETAQTLAQVRTRAAQSGFARDLIARDPQIDWTGGPDIALMLDGADPLPGSTTTVSLRGERVSLHVNRARLDEDAAELLARRLEAAMLAVTQAAEDSELGALDILPASERRKTLVSWNDTAQEFDPDLTLHGAIEAQVAKTPEATAIVFEDRALSYAQLDARANALAARLRDKGVAPGAHVGLYLRRSPEMVIAALAILKAGGAYVPLDPAYPADRIAHYISDSAAAVIVTDATLRADLPTTEAKIVVFDGNGEQAARVDGGATGADLAYLIYTSGSTGLPKGVMVEHRNVANFFAGMDARIGVPENGTWFAVTSLGFDISVLELFWTLARGFKLVLSGEENRAVVSRGPLAVSERHIDFNLMYWGNDDGVGPKKYELLLEGAKFADTHGFNAVWTPERHFHAFGGPYPNPAVTGAAVAAVTQNIAVRAGSCVAPLHHPARIAEEWAVIDNLTNGRAAIGIASGWQPDDFILRPENTPPNNKPAMFATIETLRKLWRGEAVEFPKADGTMHSVVTQPRPVSKELSVWVTTAGNPETWKEAGAIGANVLTHLLGQSVDEVGEKIRLYHAALRENGHDPADFTVTLMLHSYLADTREQAEQVARGPMKDYLRAAAGLIKQYAWAFPAFKKPKGVTNAFEMDLGVLSEEELEAILDFAFERYFEDSGLFGTVADGLARVEQLKRIGVDEIACLIDYGIAPDLVLEGLKPLAEVLARANAPSAPEADDFSLAAQILRHDVTHMQCTPSMARMIAINDEARLALGRVKHLLLGGEALPGDLVADLRECTSARILNMYGPTETTIWSTCETVGAQARGIVNVGTPIANTAVYVLDPAGRPAPIGVPGELCIGGAGVTRGYWQRTEMTAERFPPDPFGPEIGLAGPHPLRMYRTGDLVRWRADGKLDFLGRTDHQVKIRGQRIELGEIETALAAHPGITGAVVIARSGAAGDQRLLAYVTSDTPVDEPALRKELARHLPEVMVPTRITRLDAFPLTPNKKIDRKALPDPAPARAPRPNSGPASAPAGGAIPATAVANTATGDGAQTRIAAVWGAILGLDPASLRAEDNFFALGGHSLLAVQAHREIRTALARPDLSITDIFRFPTLGGLTAHLNAGSDPAPEPPVQPEQDRSETISKRRAMRDRRRMRAE</sequence>
<dbReference type="InterPro" id="IPR042099">
    <property type="entry name" value="ANL_N_sf"/>
</dbReference>
<dbReference type="CDD" id="cd08649">
    <property type="entry name" value="FMT_core_NRPS_like"/>
    <property type="match status" value="1"/>
</dbReference>
<dbReference type="Gene3D" id="3.20.20.30">
    <property type="entry name" value="Luciferase-like domain"/>
    <property type="match status" value="1"/>
</dbReference>
<reference evidence="5 6" key="1">
    <citation type="submission" date="2019-03" db="EMBL/GenBank/DDBJ databases">
        <authorList>
            <person name="Zhang S."/>
        </authorList>
    </citation>
    <scope>NUCLEOTIDE SEQUENCE [LARGE SCALE GENOMIC DNA]</scope>
    <source>
        <strain evidence="5 6">S4J41</strain>
    </source>
</reference>
<dbReference type="SUPFAM" id="SSF47336">
    <property type="entry name" value="ACP-like"/>
    <property type="match status" value="1"/>
</dbReference>
<dbReference type="Gene3D" id="3.40.50.12780">
    <property type="entry name" value="N-terminal domain of ligase-like"/>
    <property type="match status" value="1"/>
</dbReference>
<dbReference type="CDD" id="cd05930">
    <property type="entry name" value="A_NRPS"/>
    <property type="match status" value="1"/>
</dbReference>
<dbReference type="InterPro" id="IPR000873">
    <property type="entry name" value="AMP-dep_synth/lig_dom"/>
</dbReference>
<dbReference type="PROSITE" id="PS00455">
    <property type="entry name" value="AMP_BINDING"/>
    <property type="match status" value="1"/>
</dbReference>
<dbReference type="GO" id="GO:0031177">
    <property type="term" value="F:phosphopantetheine binding"/>
    <property type="evidence" value="ECO:0007669"/>
    <property type="project" value="InterPro"/>
</dbReference>
<proteinExistence type="predicted"/>
<dbReference type="Gene3D" id="3.30.300.30">
    <property type="match status" value="1"/>
</dbReference>
<evidence type="ECO:0000313" key="5">
    <source>
        <dbReference type="EMBL" id="TDE35587.1"/>
    </source>
</evidence>
<dbReference type="Pfam" id="PF00551">
    <property type="entry name" value="Formyl_trans_N"/>
    <property type="match status" value="1"/>
</dbReference>
<dbReference type="PROSITE" id="PS50075">
    <property type="entry name" value="CARRIER"/>
    <property type="match status" value="1"/>
</dbReference>
<dbReference type="InterPro" id="IPR005793">
    <property type="entry name" value="Formyl_trans_C"/>
</dbReference>
<evidence type="ECO:0000313" key="6">
    <source>
        <dbReference type="Proteomes" id="UP000294662"/>
    </source>
</evidence>
<dbReference type="InterPro" id="IPR020806">
    <property type="entry name" value="PKS_PP-bd"/>
</dbReference>
<gene>
    <name evidence="5" type="ORF">E1B25_16660</name>
</gene>
<dbReference type="GO" id="GO:0044550">
    <property type="term" value="P:secondary metabolite biosynthetic process"/>
    <property type="evidence" value="ECO:0007669"/>
    <property type="project" value="TreeGrafter"/>
</dbReference>
<dbReference type="FunFam" id="2.30.38.10:FF:000001">
    <property type="entry name" value="Non-ribosomal peptide synthetase PvdI"/>
    <property type="match status" value="1"/>
</dbReference>
<dbReference type="NCBIfam" id="TIGR04020">
    <property type="entry name" value="seco_metab_LLM"/>
    <property type="match status" value="1"/>
</dbReference>
<dbReference type="FunFam" id="3.30.300.30:FF:000010">
    <property type="entry name" value="Enterobactin synthetase component F"/>
    <property type="match status" value="1"/>
</dbReference>
<feature type="domain" description="Carrier" evidence="4">
    <location>
        <begin position="1453"/>
        <end position="1528"/>
    </location>
</feature>
<keyword evidence="1" id="KW-0596">Phosphopantetheine</keyword>
<keyword evidence="6" id="KW-1185">Reference proteome</keyword>
<dbReference type="RefSeq" id="WP_132830651.1">
    <property type="nucleotide sequence ID" value="NZ_SMFP01000012.1"/>
</dbReference>
<dbReference type="Pfam" id="PF13193">
    <property type="entry name" value="AMP-binding_C"/>
    <property type="match status" value="1"/>
</dbReference>
<dbReference type="EMBL" id="SMFP01000012">
    <property type="protein sequence ID" value="TDE35587.1"/>
    <property type="molecule type" value="Genomic_DNA"/>
</dbReference>
<dbReference type="InterPro" id="IPR025110">
    <property type="entry name" value="AMP-bd_C"/>
</dbReference>
<dbReference type="Pfam" id="PF02911">
    <property type="entry name" value="Formyl_trans_C"/>
    <property type="match status" value="1"/>
</dbReference>
<dbReference type="InterPro" id="IPR009081">
    <property type="entry name" value="PP-bd_ACP"/>
</dbReference>
<dbReference type="InterPro" id="IPR011251">
    <property type="entry name" value="Luciferase-like_dom"/>
</dbReference>
<dbReference type="InterPro" id="IPR020845">
    <property type="entry name" value="AMP-binding_CS"/>
</dbReference>
<accession>A0A4R5EM55</accession>
<evidence type="ECO:0000256" key="2">
    <source>
        <dbReference type="ARBA" id="ARBA00022553"/>
    </source>
</evidence>
<dbReference type="SUPFAM" id="SSF51679">
    <property type="entry name" value="Bacterial luciferase-like"/>
    <property type="match status" value="1"/>
</dbReference>
<protein>
    <submittedName>
        <fullName evidence="5">LLM class flavin-dependent oxidoreductase</fullName>
    </submittedName>
</protein>
<dbReference type="GO" id="GO:0005737">
    <property type="term" value="C:cytoplasm"/>
    <property type="evidence" value="ECO:0007669"/>
    <property type="project" value="TreeGrafter"/>
</dbReference>
<dbReference type="PANTHER" id="PTHR45527">
    <property type="entry name" value="NONRIBOSOMAL PEPTIDE SYNTHETASE"/>
    <property type="match status" value="1"/>
</dbReference>
<dbReference type="PANTHER" id="PTHR45527:SF1">
    <property type="entry name" value="FATTY ACID SYNTHASE"/>
    <property type="match status" value="1"/>
</dbReference>
<dbReference type="InterPro" id="IPR036736">
    <property type="entry name" value="ACP-like_sf"/>
</dbReference>
<evidence type="ECO:0000256" key="3">
    <source>
        <dbReference type="SAM" id="MobiDB-lite"/>
    </source>
</evidence>
<feature type="compositionally biased region" description="Low complexity" evidence="3">
    <location>
        <begin position="1426"/>
        <end position="1438"/>
    </location>
</feature>
<comment type="caution">
    <text evidence="5">The sequence shown here is derived from an EMBL/GenBank/DDBJ whole genome shotgun (WGS) entry which is preliminary data.</text>
</comment>
<evidence type="ECO:0000259" key="4">
    <source>
        <dbReference type="PROSITE" id="PS50075"/>
    </source>
</evidence>
<dbReference type="SMART" id="SM00823">
    <property type="entry name" value="PKS_PP"/>
    <property type="match status" value="1"/>
</dbReference>
<dbReference type="SUPFAM" id="SSF50486">
    <property type="entry name" value="FMT C-terminal domain-like"/>
    <property type="match status" value="1"/>
</dbReference>
<dbReference type="OrthoDB" id="9803968at2"/>
<dbReference type="Gene3D" id="1.10.1200.10">
    <property type="entry name" value="ACP-like"/>
    <property type="match status" value="1"/>
</dbReference>
<dbReference type="SUPFAM" id="SSF53328">
    <property type="entry name" value="Formyltransferase"/>
    <property type="match status" value="1"/>
</dbReference>
<evidence type="ECO:0000256" key="1">
    <source>
        <dbReference type="ARBA" id="ARBA00022450"/>
    </source>
</evidence>
<dbReference type="Gene3D" id="3.40.50.12230">
    <property type="match status" value="1"/>
</dbReference>
<feature type="compositionally biased region" description="Basic residues" evidence="3">
    <location>
        <begin position="1548"/>
        <end position="1561"/>
    </location>
</feature>
<dbReference type="CDD" id="cd08700">
    <property type="entry name" value="FMT_C_OzmH_like"/>
    <property type="match status" value="1"/>
</dbReference>
<dbReference type="SUPFAM" id="SSF56801">
    <property type="entry name" value="Acetyl-CoA synthetase-like"/>
    <property type="match status" value="2"/>
</dbReference>
<dbReference type="Pfam" id="PF00296">
    <property type="entry name" value="Bac_luciferase"/>
    <property type="match status" value="1"/>
</dbReference>
<name>A0A4R5EM55_9RHOB</name>